<dbReference type="Gene3D" id="3.40.50.2000">
    <property type="entry name" value="Glycogen Phosphorylase B"/>
    <property type="match status" value="1"/>
</dbReference>
<evidence type="ECO:0000313" key="1">
    <source>
        <dbReference type="EMBL" id="KAJ6387938.1"/>
    </source>
</evidence>
<evidence type="ECO:0000313" key="2">
    <source>
        <dbReference type="Proteomes" id="UP001141253"/>
    </source>
</evidence>
<name>A0ABQ9BLH7_9ROSI</name>
<dbReference type="InterPro" id="IPR050481">
    <property type="entry name" value="UDP-glycosyltransf_plant"/>
</dbReference>
<sequence length="260" mass="28715">MVDIARENKIPLILFSVSSAAAFVFLGHPRCLVGDGQKRLRPSWTSMTSKPGWVDFPSSVAYRNDEAIGVFEGIYGENASGITDGERLIGKPVIPVGLLPQEKPERKQFTDGRWGGIFKWLDDQKSKSVVFVGFGSEYKLTKDQVYEIVHGVELSGLPFLWALKKPGWAIDDRDSLPSGFHEKISDRGIVCMGWAPQLEILCHPSIGEGKSLREKASEAAALFRNLKLRRGYYISASGGPVVEEGAPFLRSQVRASQLFS</sequence>
<keyword evidence="2" id="KW-1185">Reference proteome</keyword>
<dbReference type="PANTHER" id="PTHR48049:SF57">
    <property type="entry name" value="UDP-GLYCOSYLTRANSFERASE 91C1-LIKE"/>
    <property type="match status" value="1"/>
</dbReference>
<gene>
    <name evidence="1" type="ORF">OIU77_026492</name>
</gene>
<dbReference type="PANTHER" id="PTHR48049">
    <property type="entry name" value="GLYCOSYLTRANSFERASE"/>
    <property type="match status" value="1"/>
</dbReference>
<dbReference type="EMBL" id="JAPFFI010000007">
    <property type="protein sequence ID" value="KAJ6387938.1"/>
    <property type="molecule type" value="Genomic_DNA"/>
</dbReference>
<protein>
    <submittedName>
        <fullName evidence="1">Uncharacterized protein</fullName>
    </submittedName>
</protein>
<comment type="caution">
    <text evidence="1">The sequence shown here is derived from an EMBL/GenBank/DDBJ whole genome shotgun (WGS) entry which is preliminary data.</text>
</comment>
<accession>A0ABQ9BLH7</accession>
<reference evidence="1" key="1">
    <citation type="submission" date="2022-10" db="EMBL/GenBank/DDBJ databases">
        <authorList>
            <person name="Hyden B.L."/>
            <person name="Feng K."/>
            <person name="Yates T."/>
            <person name="Jawdy S."/>
            <person name="Smart L.B."/>
            <person name="Muchero W."/>
        </authorList>
    </citation>
    <scope>NUCLEOTIDE SEQUENCE</scope>
    <source>
        <tissue evidence="1">Shoot tip</tissue>
    </source>
</reference>
<reference evidence="1" key="2">
    <citation type="journal article" date="2023" name="Int. J. Mol. Sci.">
        <title>De Novo Assembly and Annotation of 11 Diverse Shrub Willow (Salix) Genomes Reveals Novel Gene Organization in Sex-Linked Regions.</title>
        <authorList>
            <person name="Hyden B."/>
            <person name="Feng K."/>
            <person name="Yates T.B."/>
            <person name="Jawdy S."/>
            <person name="Cereghino C."/>
            <person name="Smart L.B."/>
            <person name="Muchero W."/>
        </authorList>
    </citation>
    <scope>NUCLEOTIDE SEQUENCE</scope>
    <source>
        <tissue evidence="1">Shoot tip</tissue>
    </source>
</reference>
<dbReference type="Proteomes" id="UP001141253">
    <property type="component" value="Chromosome 3"/>
</dbReference>
<dbReference type="SUPFAM" id="SSF53756">
    <property type="entry name" value="UDP-Glycosyltransferase/glycogen phosphorylase"/>
    <property type="match status" value="1"/>
</dbReference>
<organism evidence="1 2">
    <name type="scientific">Salix suchowensis</name>
    <dbReference type="NCBI Taxonomy" id="1278906"/>
    <lineage>
        <taxon>Eukaryota</taxon>
        <taxon>Viridiplantae</taxon>
        <taxon>Streptophyta</taxon>
        <taxon>Embryophyta</taxon>
        <taxon>Tracheophyta</taxon>
        <taxon>Spermatophyta</taxon>
        <taxon>Magnoliopsida</taxon>
        <taxon>eudicotyledons</taxon>
        <taxon>Gunneridae</taxon>
        <taxon>Pentapetalae</taxon>
        <taxon>rosids</taxon>
        <taxon>fabids</taxon>
        <taxon>Malpighiales</taxon>
        <taxon>Salicaceae</taxon>
        <taxon>Saliceae</taxon>
        <taxon>Salix</taxon>
    </lineage>
</organism>
<proteinExistence type="predicted"/>